<dbReference type="InterPro" id="IPR036388">
    <property type="entry name" value="WH-like_DNA-bd_sf"/>
</dbReference>
<dbReference type="RefSeq" id="WP_155348230.1">
    <property type="nucleotide sequence ID" value="NZ_BAAAHM010000020.1"/>
</dbReference>
<accession>A0A5M3XVJ0</accession>
<dbReference type="EMBL" id="BLAF01000040">
    <property type="protein sequence ID" value="GES23333.1"/>
    <property type="molecule type" value="Genomic_DNA"/>
</dbReference>
<evidence type="ECO:0000259" key="2">
    <source>
        <dbReference type="Pfam" id="PF03551"/>
    </source>
</evidence>
<gene>
    <name evidence="3" type="ORF">Aple_062320</name>
</gene>
<keyword evidence="4" id="KW-1185">Reference proteome</keyword>
<organism evidence="3 4">
    <name type="scientific">Acrocarpospora pleiomorpha</name>
    <dbReference type="NCBI Taxonomy" id="90975"/>
    <lineage>
        <taxon>Bacteria</taxon>
        <taxon>Bacillati</taxon>
        <taxon>Actinomycetota</taxon>
        <taxon>Actinomycetes</taxon>
        <taxon>Streptosporangiales</taxon>
        <taxon>Streptosporangiaceae</taxon>
        <taxon>Acrocarpospora</taxon>
    </lineage>
</organism>
<comment type="caution">
    <text evidence="3">The sequence shown here is derived from an EMBL/GenBank/DDBJ whole genome shotgun (WGS) entry which is preliminary data.</text>
</comment>
<dbReference type="OrthoDB" id="122286at2"/>
<evidence type="ECO:0000313" key="3">
    <source>
        <dbReference type="EMBL" id="GES23333.1"/>
    </source>
</evidence>
<dbReference type="Gene3D" id="1.10.10.10">
    <property type="entry name" value="Winged helix-like DNA-binding domain superfamily/Winged helix DNA-binding domain"/>
    <property type="match status" value="1"/>
</dbReference>
<dbReference type="InterPro" id="IPR036390">
    <property type="entry name" value="WH_DNA-bd_sf"/>
</dbReference>
<sequence length="109" mass="11639">MARARRPSPQTAAVLSALAETGADWSHGYDLCRALGLKAGTVYPILIRLTERGQVETCWEADPPRGRPARHLYRLTTAGAELARTVATSARASEGAPAADAVRLTPRTT</sequence>
<dbReference type="InterPro" id="IPR005149">
    <property type="entry name" value="Tscrpt_reg_PadR_N"/>
</dbReference>
<feature type="region of interest" description="Disordered" evidence="1">
    <location>
        <begin position="88"/>
        <end position="109"/>
    </location>
</feature>
<evidence type="ECO:0000313" key="4">
    <source>
        <dbReference type="Proteomes" id="UP000377595"/>
    </source>
</evidence>
<evidence type="ECO:0000256" key="1">
    <source>
        <dbReference type="SAM" id="MobiDB-lite"/>
    </source>
</evidence>
<reference evidence="3 4" key="1">
    <citation type="submission" date="2019-10" db="EMBL/GenBank/DDBJ databases">
        <title>Whole genome shotgun sequence of Acrocarpospora pleiomorpha NBRC 16267.</title>
        <authorList>
            <person name="Ichikawa N."/>
            <person name="Kimura A."/>
            <person name="Kitahashi Y."/>
            <person name="Komaki H."/>
            <person name="Oguchi A."/>
        </authorList>
    </citation>
    <scope>NUCLEOTIDE SEQUENCE [LARGE SCALE GENOMIC DNA]</scope>
    <source>
        <strain evidence="3 4">NBRC 16267</strain>
    </source>
</reference>
<dbReference type="SUPFAM" id="SSF46785">
    <property type="entry name" value="Winged helix' DNA-binding domain"/>
    <property type="match status" value="1"/>
</dbReference>
<dbReference type="Pfam" id="PF03551">
    <property type="entry name" value="PadR"/>
    <property type="match status" value="1"/>
</dbReference>
<dbReference type="Proteomes" id="UP000377595">
    <property type="component" value="Unassembled WGS sequence"/>
</dbReference>
<name>A0A5M3XVJ0_9ACTN</name>
<feature type="domain" description="Transcription regulator PadR N-terminal" evidence="2">
    <location>
        <begin position="27"/>
        <end position="81"/>
    </location>
</feature>
<dbReference type="AlphaFoldDB" id="A0A5M3XVJ0"/>
<proteinExistence type="predicted"/>
<protein>
    <submittedName>
        <fullName evidence="3">Transcriptional regulator</fullName>
    </submittedName>
</protein>